<feature type="compositionally biased region" description="Acidic residues" evidence="9">
    <location>
        <begin position="1234"/>
        <end position="1255"/>
    </location>
</feature>
<dbReference type="RefSeq" id="XP_013399484.1">
    <property type="nucleotide sequence ID" value="XM_013544030.1"/>
</dbReference>
<dbReference type="Gene3D" id="1.20.142.10">
    <property type="entry name" value="Poly(ADP-ribose) polymerase, regulatory domain"/>
    <property type="match status" value="1"/>
</dbReference>
<gene>
    <name evidence="16" type="primary">LOC106165688</name>
</gene>
<evidence type="ECO:0000313" key="16">
    <source>
        <dbReference type="RefSeq" id="XP_013399484.1"/>
    </source>
</evidence>
<dbReference type="PANTHER" id="PTHR46530">
    <property type="entry name" value="PROTEIN MONO-ADP-RIBOSYLTRANSFERASE PARP4"/>
    <property type="match status" value="1"/>
</dbReference>
<keyword evidence="5 8" id="KW-0520">NAD</keyword>
<dbReference type="InterPro" id="IPR036616">
    <property type="entry name" value="Poly(ADP-ribose)pol_reg_dom_sf"/>
</dbReference>
<dbReference type="SMART" id="SM00609">
    <property type="entry name" value="VIT"/>
    <property type="match status" value="1"/>
</dbReference>
<dbReference type="InterPro" id="IPR012317">
    <property type="entry name" value="Poly(ADP-ribose)pol_cat_dom"/>
</dbReference>
<evidence type="ECO:0000256" key="8">
    <source>
        <dbReference type="RuleBase" id="RU362114"/>
    </source>
</evidence>
<feature type="domain" description="VIT" evidence="14">
    <location>
        <begin position="611"/>
        <end position="741"/>
    </location>
</feature>
<dbReference type="InterPro" id="IPR002035">
    <property type="entry name" value="VWF_A"/>
</dbReference>
<evidence type="ECO:0000256" key="1">
    <source>
        <dbReference type="ARBA" id="ARBA00004123"/>
    </source>
</evidence>
<dbReference type="OrthoDB" id="1729737at2759"/>
<feature type="compositionally biased region" description="Basic and acidic residues" evidence="9">
    <location>
        <begin position="1293"/>
        <end position="1306"/>
    </location>
</feature>
<dbReference type="Pfam" id="PF16589">
    <property type="entry name" value="BRCT_2"/>
    <property type="match status" value="1"/>
</dbReference>
<dbReference type="InterPro" id="IPR004102">
    <property type="entry name" value="Poly(ADP-ribose)pol_reg_dom"/>
</dbReference>
<evidence type="ECO:0000256" key="7">
    <source>
        <dbReference type="ARBA" id="ARBA00024347"/>
    </source>
</evidence>
<feature type="domain" description="PARP alpha-helical" evidence="13">
    <location>
        <begin position="249"/>
        <end position="367"/>
    </location>
</feature>
<feature type="region of interest" description="Disordered" evidence="9">
    <location>
        <begin position="1222"/>
        <end position="1306"/>
    </location>
</feature>
<dbReference type="InterPro" id="IPR036420">
    <property type="entry name" value="BRCT_dom_sf"/>
</dbReference>
<dbReference type="SUPFAM" id="SSF52113">
    <property type="entry name" value="BRCT domain"/>
    <property type="match status" value="1"/>
</dbReference>
<dbReference type="GO" id="GO:0016779">
    <property type="term" value="F:nucleotidyltransferase activity"/>
    <property type="evidence" value="ECO:0007669"/>
    <property type="project" value="UniProtKB-KW"/>
</dbReference>
<organism evidence="15 16">
    <name type="scientific">Lingula anatina</name>
    <name type="common">Brachiopod</name>
    <name type="synonym">Lingula unguis</name>
    <dbReference type="NCBI Taxonomy" id="7574"/>
    <lineage>
        <taxon>Eukaryota</taxon>
        <taxon>Metazoa</taxon>
        <taxon>Spiralia</taxon>
        <taxon>Lophotrochozoa</taxon>
        <taxon>Brachiopoda</taxon>
        <taxon>Linguliformea</taxon>
        <taxon>Lingulata</taxon>
        <taxon>Lingulida</taxon>
        <taxon>Linguloidea</taxon>
        <taxon>Lingulidae</taxon>
        <taxon>Lingula</taxon>
    </lineage>
</organism>
<dbReference type="GO" id="GO:0005737">
    <property type="term" value="C:cytoplasm"/>
    <property type="evidence" value="ECO:0007669"/>
    <property type="project" value="TreeGrafter"/>
</dbReference>
<dbReference type="InterPro" id="IPR036465">
    <property type="entry name" value="vWFA_dom_sf"/>
</dbReference>
<evidence type="ECO:0000259" key="10">
    <source>
        <dbReference type="PROSITE" id="PS50172"/>
    </source>
</evidence>
<evidence type="ECO:0000256" key="9">
    <source>
        <dbReference type="SAM" id="MobiDB-lite"/>
    </source>
</evidence>
<evidence type="ECO:0000259" key="12">
    <source>
        <dbReference type="PROSITE" id="PS51059"/>
    </source>
</evidence>
<keyword evidence="2 8" id="KW-0328">Glycosyltransferase</keyword>
<dbReference type="Gene3D" id="3.90.228.10">
    <property type="match status" value="1"/>
</dbReference>
<evidence type="ECO:0000259" key="14">
    <source>
        <dbReference type="PROSITE" id="PS51468"/>
    </source>
</evidence>
<accession>A0A1S3IPL4</accession>
<evidence type="ECO:0000256" key="3">
    <source>
        <dbReference type="ARBA" id="ARBA00022679"/>
    </source>
</evidence>
<keyword evidence="3 8" id="KW-0808">Transferase</keyword>
<feature type="compositionally biased region" description="Basic and acidic residues" evidence="9">
    <location>
        <begin position="1263"/>
        <end position="1273"/>
    </location>
</feature>
<dbReference type="Pfam" id="PF08487">
    <property type="entry name" value="VIT"/>
    <property type="match status" value="1"/>
</dbReference>
<evidence type="ECO:0000256" key="6">
    <source>
        <dbReference type="ARBA" id="ARBA00023242"/>
    </source>
</evidence>
<dbReference type="InterPro" id="IPR031273">
    <property type="entry name" value="PARP4"/>
</dbReference>
<dbReference type="PANTHER" id="PTHR46530:SF1">
    <property type="entry name" value="PROTEIN MONO-ADP-RIBOSYLTRANSFERASE PARP4"/>
    <property type="match status" value="1"/>
</dbReference>
<comment type="similarity">
    <text evidence="7">Belongs to the ARTD/PARP family.</text>
</comment>
<feature type="domain" description="BRCT" evidence="10">
    <location>
        <begin position="1"/>
        <end position="94"/>
    </location>
</feature>
<evidence type="ECO:0000313" key="15">
    <source>
        <dbReference type="Proteomes" id="UP000085678"/>
    </source>
</evidence>
<dbReference type="SMART" id="SM00292">
    <property type="entry name" value="BRCT"/>
    <property type="match status" value="1"/>
</dbReference>
<dbReference type="SUPFAM" id="SSF47587">
    <property type="entry name" value="Domain of poly(ADP-ribose) polymerase"/>
    <property type="match status" value="1"/>
</dbReference>
<dbReference type="STRING" id="7574.A0A1S3IPL4"/>
<keyword evidence="6" id="KW-0539">Nucleus</keyword>
<dbReference type="PROSITE" id="PS51468">
    <property type="entry name" value="VIT"/>
    <property type="match status" value="1"/>
</dbReference>
<keyword evidence="4" id="KW-0548">Nucleotidyltransferase</keyword>
<dbReference type="GO" id="GO:0005634">
    <property type="term" value="C:nucleus"/>
    <property type="evidence" value="ECO:0007669"/>
    <property type="project" value="UniProtKB-SubCell"/>
</dbReference>
<dbReference type="Gene3D" id="3.40.50.410">
    <property type="entry name" value="von Willebrand factor, type A domain"/>
    <property type="match status" value="1"/>
</dbReference>
<feature type="compositionally biased region" description="Basic and acidic residues" evidence="9">
    <location>
        <begin position="1222"/>
        <end position="1233"/>
    </location>
</feature>
<dbReference type="SMART" id="SM00327">
    <property type="entry name" value="VWA"/>
    <property type="match status" value="1"/>
</dbReference>
<evidence type="ECO:0000259" key="13">
    <source>
        <dbReference type="PROSITE" id="PS51060"/>
    </source>
</evidence>
<evidence type="ECO:0000256" key="2">
    <source>
        <dbReference type="ARBA" id="ARBA00022676"/>
    </source>
</evidence>
<evidence type="ECO:0000259" key="11">
    <source>
        <dbReference type="PROSITE" id="PS50234"/>
    </source>
</evidence>
<dbReference type="GeneID" id="106165688"/>
<dbReference type="KEGG" id="lak:106165688"/>
<feature type="domain" description="VWFA" evidence="11">
    <location>
        <begin position="877"/>
        <end position="1049"/>
    </location>
</feature>
<keyword evidence="15" id="KW-1185">Reference proteome</keyword>
<dbReference type="Gene3D" id="3.40.50.10190">
    <property type="entry name" value="BRCT domain"/>
    <property type="match status" value="1"/>
</dbReference>
<dbReference type="Pfam" id="PF00644">
    <property type="entry name" value="PARP"/>
    <property type="match status" value="1"/>
</dbReference>
<dbReference type="SUPFAM" id="SSF56399">
    <property type="entry name" value="ADP-ribosylation"/>
    <property type="match status" value="1"/>
</dbReference>
<dbReference type="Pfam" id="PF02877">
    <property type="entry name" value="PARP_reg"/>
    <property type="match status" value="1"/>
</dbReference>
<dbReference type="PROSITE" id="PS51059">
    <property type="entry name" value="PARP_CATALYTIC"/>
    <property type="match status" value="1"/>
</dbReference>
<sequence length="1306" mass="145887">MGVFSNIQVVVELPANVPFKRKQALKKQITNNDGVISYIITKKTNVVVIENKEQVDSSYKCRKALDMGIPLVSVDFITRCIEQNVLLNTDNFLMAGKTKDEIFSTGKIVASDQVRDKPKKKIVSVNLNTCKVWSWEDSQQPFFDTYNFVKGVVLQREEGKTKAVHFCVLEIHTHADNRADNTFRVFTHCGKLSSSKEANKSKKECRYASTSEEALSIYSQLYRLYTTAPHNLTKTKCPVSRRIGSDKFQALLWQFGQDAPVGREVGDLMDHIWQEATGQLEDTLDIPLEQVKLEEVEKAEGILSQVKEALGKGKDSVQLKKLSGEFYSALPHRLGHTETISTKRILAKKQNLCQLIKDMVAVSEATNWSTRGSQQSKYRALRCQIEYLAPISEEYERIKSLVEDTAPNGSNNLDIVNIFAVHRPVEDTHFTHNISNKRLLMHASSVQNCVGILSRGLLMPKVVVDDFGGNRTDIGMLGSGIYFADSSSTSVKYSSPSCVKGTRMMLVNEVALGQCKDYYNFQTELKAPPEGYQSVRGVKSTENMTSEFEDDEYAIFNTNQQRIRYLVEFTLPNDKIKQMQGEVSEEIEIEEQAVEEQIGIQDVSSITDPLSKVQAGLVSSSDEAVPLHSVSVKAKLQDLAAQVVVFQVYQNQSDHSIEAKYVFPLDDMAAVCGFEAYINNKHIIGEVKEKETAHREYKKAISEGHGAYLMDQDEETPDVFTVSVGNLPPRCQVVIKITYVAELQVEGENICFSLPGSVAPWKKDSALAEITQTDVDTVKVEKSDLSVDVQVAIEMPFDIRTIDCPSHQVKVKRTASMAVVEMTAGQALGDGFQLLIGLAEIHVPRMWVEEDADNPGSPACMLTFYPEFEAESDLACEVILLIDVSNSMKEKALQDAKKVALLTLHHLSNGCVFNVVSFGTGFEELFPCSMGKTKLTVKQAQGFIQALQPSGGNTEVIQPLQVNFLLKPSQGLRNIFLISDGHVNNEEAVFTALRKNYEHTRLFTLGVSATANKYLLRSLARVGAGAYEYFDNKTKSKWEKKVKCQLDKVSQPGLTSVSVAWQQYDDDLPPPVQAPSQITSLFNGSRQVVYGFVPNCMQATLKAMIAGFEVSTVVSTSDLSITKGKILHRLTAKAILRDWEEGSLDDDRTQHEVLKMNRKNLIIQLSTKYSIVTQFTSFIAIEKREKDEDMSSEGPRIEAILAEEDVDILPYIGWKEKEEILNKQEEKRSTRAEEEGESSDEEEYGEDLFLCDDGADYGFLGDNSREGSEDFSQHEVSPAYSPTSPSFYQPVAEHLESSSDMEGKRD</sequence>
<feature type="domain" description="PARP catalytic" evidence="12">
    <location>
        <begin position="372"/>
        <end position="578"/>
    </location>
</feature>
<evidence type="ECO:0000256" key="5">
    <source>
        <dbReference type="ARBA" id="ARBA00023027"/>
    </source>
</evidence>
<dbReference type="GO" id="GO:0003950">
    <property type="term" value="F:NAD+ poly-ADP-ribosyltransferase activity"/>
    <property type="evidence" value="ECO:0007669"/>
    <property type="project" value="UniProtKB-UniRule"/>
</dbReference>
<evidence type="ECO:0000256" key="4">
    <source>
        <dbReference type="ARBA" id="ARBA00022695"/>
    </source>
</evidence>
<dbReference type="InParanoid" id="A0A1S3IPL4"/>
<dbReference type="Proteomes" id="UP000085678">
    <property type="component" value="Unplaced"/>
</dbReference>
<comment type="subcellular location">
    <subcellularLocation>
        <location evidence="1">Nucleus</location>
    </subcellularLocation>
</comment>
<dbReference type="Pfam" id="PF13768">
    <property type="entry name" value="VWA_3"/>
    <property type="match status" value="1"/>
</dbReference>
<protein>
    <recommendedName>
        <fullName evidence="8">Poly [ADP-ribose] polymerase</fullName>
        <shortName evidence="8">PARP</shortName>
        <ecNumber evidence="8">2.4.2.-</ecNumber>
    </recommendedName>
</protein>
<dbReference type="InterPro" id="IPR013694">
    <property type="entry name" value="VIT"/>
</dbReference>
<dbReference type="InterPro" id="IPR001357">
    <property type="entry name" value="BRCT_dom"/>
</dbReference>
<proteinExistence type="inferred from homology"/>
<dbReference type="PROSITE" id="PS50172">
    <property type="entry name" value="BRCT"/>
    <property type="match status" value="1"/>
</dbReference>
<dbReference type="EC" id="2.4.2.-" evidence="8"/>
<reference evidence="16" key="1">
    <citation type="submission" date="2025-08" db="UniProtKB">
        <authorList>
            <consortium name="RefSeq"/>
        </authorList>
    </citation>
    <scope>IDENTIFICATION</scope>
    <source>
        <tissue evidence="16">Gonads</tissue>
    </source>
</reference>
<dbReference type="PROSITE" id="PS51060">
    <property type="entry name" value="PARP_ALPHA_HD"/>
    <property type="match status" value="1"/>
</dbReference>
<name>A0A1S3IPL4_LINAN</name>
<dbReference type="SUPFAM" id="SSF53300">
    <property type="entry name" value="vWA-like"/>
    <property type="match status" value="1"/>
</dbReference>
<dbReference type="PROSITE" id="PS50234">
    <property type="entry name" value="VWFA"/>
    <property type="match status" value="1"/>
</dbReference>